<reference evidence="10 11" key="1">
    <citation type="journal article" date="2021" name="Nat. Commun.">
        <title>Genetic determinants of endophytism in the Arabidopsis root mycobiome.</title>
        <authorList>
            <person name="Mesny F."/>
            <person name="Miyauchi S."/>
            <person name="Thiergart T."/>
            <person name="Pickel B."/>
            <person name="Atanasova L."/>
            <person name="Karlsson M."/>
            <person name="Huettel B."/>
            <person name="Barry K.W."/>
            <person name="Haridas S."/>
            <person name="Chen C."/>
            <person name="Bauer D."/>
            <person name="Andreopoulos W."/>
            <person name="Pangilinan J."/>
            <person name="LaButti K."/>
            <person name="Riley R."/>
            <person name="Lipzen A."/>
            <person name="Clum A."/>
            <person name="Drula E."/>
            <person name="Henrissat B."/>
            <person name="Kohler A."/>
            <person name="Grigoriev I.V."/>
            <person name="Martin F.M."/>
            <person name="Hacquard S."/>
        </authorList>
    </citation>
    <scope>NUCLEOTIDE SEQUENCE [LARGE SCALE GENOMIC DNA]</scope>
    <source>
        <strain evidence="10 11">MPI-CAGE-CH-0241</strain>
    </source>
</reference>
<keyword evidence="11" id="KW-1185">Reference proteome</keyword>
<organism evidence="10 11">
    <name type="scientific">Thelonectria olida</name>
    <dbReference type="NCBI Taxonomy" id="1576542"/>
    <lineage>
        <taxon>Eukaryota</taxon>
        <taxon>Fungi</taxon>
        <taxon>Dikarya</taxon>
        <taxon>Ascomycota</taxon>
        <taxon>Pezizomycotina</taxon>
        <taxon>Sordariomycetes</taxon>
        <taxon>Hypocreomycetidae</taxon>
        <taxon>Hypocreales</taxon>
        <taxon>Nectriaceae</taxon>
        <taxon>Thelonectria</taxon>
    </lineage>
</organism>
<protein>
    <recommendedName>
        <fullName evidence="5">Oxidase FUB9</fullName>
    </recommendedName>
    <alternativeName>
        <fullName evidence="6">Fusaric acid biosynthesis protein 9</fullName>
    </alternativeName>
</protein>
<feature type="binding site" evidence="8">
    <location>
        <position position="165"/>
    </location>
    <ligand>
        <name>FMN</name>
        <dbReference type="ChEBI" id="CHEBI:58210"/>
    </ligand>
</feature>
<dbReference type="OrthoDB" id="1925334at2759"/>
<dbReference type="PIRSF" id="PIRSF000138">
    <property type="entry name" value="Al-hdrx_acd_dh"/>
    <property type="match status" value="1"/>
</dbReference>
<comment type="caution">
    <text evidence="10">The sequence shown here is derived from an EMBL/GenBank/DDBJ whole genome shotgun (WGS) entry which is preliminary data.</text>
</comment>
<dbReference type="Proteomes" id="UP000777438">
    <property type="component" value="Unassembled WGS sequence"/>
</dbReference>
<feature type="domain" description="FMN hydroxy acid dehydrogenase" evidence="9">
    <location>
        <begin position="7"/>
        <end position="364"/>
    </location>
</feature>
<evidence type="ECO:0000256" key="1">
    <source>
        <dbReference type="ARBA" id="ARBA00001917"/>
    </source>
</evidence>
<feature type="binding site" evidence="8">
    <location>
        <position position="259"/>
    </location>
    <ligand>
        <name>glyoxylate</name>
        <dbReference type="ChEBI" id="CHEBI:36655"/>
    </ligand>
</feature>
<sequence length="371" mass="41036">MANRGASYDPQVHSIKDLERLGSERLTRTTREYYNEGAMDLITLRENESSYDRYKILPRVLRDLTHLDTSTTIFDTKVSFPFGFSPTAMQQLAHHDGEVGTSKAAAAMGVPMGLSCYSTIALEEVIAHGKGNPYAMQLSLLKNKEASAVMIKRAEKAGFKALLLTLDAPWLGRRLNEYRNKFGVPKGMEYPNLYPGVDVTNLEDGDDSMAYDSEIEWGELMQFVRKTTKMQVWGKGIYTVQDAELAIKHGFDGIIISNHGGRQLDTVPATLDILREIAPVAKGRIDIAIDGGIRRGTDIFKALALGADFCFAGRPAIWGLAYNGTEGAHLALKLLYDEFKTCMALAGCRNVKEISKEYLSLLQPNGLLSKL</sequence>
<evidence type="ECO:0000256" key="6">
    <source>
        <dbReference type="ARBA" id="ARBA00083297"/>
    </source>
</evidence>
<feature type="active site" description="Proton acceptor" evidence="7">
    <location>
        <position position="259"/>
    </location>
</feature>
<name>A0A9P9APA9_9HYPO</name>
<dbReference type="PANTHER" id="PTHR10578:SF149">
    <property type="entry name" value="2-HYDROXYACID OXIDASE 2"/>
    <property type="match status" value="1"/>
</dbReference>
<feature type="binding site" evidence="8">
    <location>
        <position position="262"/>
    </location>
    <ligand>
        <name>glyoxylate</name>
        <dbReference type="ChEBI" id="CHEBI:36655"/>
    </ligand>
</feature>
<dbReference type="Pfam" id="PF01070">
    <property type="entry name" value="FMN_dh"/>
    <property type="match status" value="1"/>
</dbReference>
<dbReference type="EMBL" id="JAGPYM010000013">
    <property type="protein sequence ID" value="KAH6888191.1"/>
    <property type="molecule type" value="Genomic_DNA"/>
</dbReference>
<dbReference type="GO" id="GO:0016491">
    <property type="term" value="F:oxidoreductase activity"/>
    <property type="evidence" value="ECO:0007669"/>
    <property type="project" value="UniProtKB-KW"/>
</dbReference>
<gene>
    <name evidence="10" type="ORF">B0T10DRAFT_607361</name>
</gene>
<evidence type="ECO:0000256" key="8">
    <source>
        <dbReference type="PIRSR" id="PIRSR000138-2"/>
    </source>
</evidence>
<keyword evidence="3" id="KW-0560">Oxidoreductase</keyword>
<feature type="binding site" evidence="8">
    <location>
        <begin position="86"/>
        <end position="88"/>
    </location>
    <ligand>
        <name>FMN</name>
        <dbReference type="ChEBI" id="CHEBI:58210"/>
    </ligand>
</feature>
<comment type="similarity">
    <text evidence="4">Belongs to the FMN-dependent alpha-hydroxy acid dehydrogenase family.</text>
</comment>
<feature type="binding site" evidence="8">
    <location>
        <begin position="290"/>
        <end position="294"/>
    </location>
    <ligand>
        <name>FMN</name>
        <dbReference type="ChEBI" id="CHEBI:58210"/>
    </ligand>
</feature>
<dbReference type="Gene3D" id="3.20.20.70">
    <property type="entry name" value="Aldolase class I"/>
    <property type="match status" value="1"/>
</dbReference>
<accession>A0A9P9APA9</accession>
<dbReference type="CDD" id="cd02809">
    <property type="entry name" value="alpha_hydroxyacid_oxid_FMN"/>
    <property type="match status" value="1"/>
</dbReference>
<keyword evidence="8" id="KW-0285">Flavoprotein</keyword>
<feature type="binding site" evidence="8">
    <location>
        <position position="174"/>
    </location>
    <ligand>
        <name>glyoxylate</name>
        <dbReference type="ChEBI" id="CHEBI:36655"/>
    </ligand>
</feature>
<dbReference type="InterPro" id="IPR037396">
    <property type="entry name" value="FMN_HAD"/>
</dbReference>
<feature type="binding site" evidence="8">
    <location>
        <begin position="313"/>
        <end position="314"/>
    </location>
    <ligand>
        <name>FMN</name>
        <dbReference type="ChEBI" id="CHEBI:58210"/>
    </ligand>
</feature>
<dbReference type="GO" id="GO:0010181">
    <property type="term" value="F:FMN binding"/>
    <property type="evidence" value="ECO:0007669"/>
    <property type="project" value="InterPro"/>
</dbReference>
<feature type="binding site" evidence="8">
    <location>
        <position position="257"/>
    </location>
    <ligand>
        <name>FMN</name>
        <dbReference type="ChEBI" id="CHEBI:58210"/>
    </ligand>
</feature>
<dbReference type="SUPFAM" id="SSF51395">
    <property type="entry name" value="FMN-linked oxidoreductases"/>
    <property type="match status" value="1"/>
</dbReference>
<keyword evidence="8" id="KW-0288">FMN</keyword>
<feature type="binding site" evidence="8">
    <location>
        <position position="115"/>
    </location>
    <ligand>
        <name>FMN</name>
        <dbReference type="ChEBI" id="CHEBI:58210"/>
    </ligand>
</feature>
<dbReference type="PANTHER" id="PTHR10578">
    <property type="entry name" value="S -2-HYDROXY-ACID OXIDASE-RELATED"/>
    <property type="match status" value="1"/>
</dbReference>
<evidence type="ECO:0000259" key="9">
    <source>
        <dbReference type="PROSITE" id="PS51349"/>
    </source>
</evidence>
<comment type="cofactor">
    <cofactor evidence="1">
        <name>FMN</name>
        <dbReference type="ChEBI" id="CHEBI:58210"/>
    </cofactor>
</comment>
<evidence type="ECO:0000256" key="4">
    <source>
        <dbReference type="ARBA" id="ARBA00024042"/>
    </source>
</evidence>
<dbReference type="PROSITE" id="PS51349">
    <property type="entry name" value="FMN_HYDROXY_ACID_DH_2"/>
    <property type="match status" value="1"/>
</dbReference>
<dbReference type="AlphaFoldDB" id="A0A9P9APA9"/>
<dbReference type="GO" id="GO:0005737">
    <property type="term" value="C:cytoplasm"/>
    <property type="evidence" value="ECO:0007669"/>
    <property type="project" value="UniProtKB-ARBA"/>
</dbReference>
<evidence type="ECO:0000256" key="3">
    <source>
        <dbReference type="ARBA" id="ARBA00023002"/>
    </source>
</evidence>
<feature type="binding site" evidence="8">
    <location>
        <position position="235"/>
    </location>
    <ligand>
        <name>FMN</name>
        <dbReference type="ChEBI" id="CHEBI:58210"/>
    </ligand>
</feature>
<feature type="binding site" evidence="8">
    <location>
        <position position="137"/>
    </location>
    <ligand>
        <name>FMN</name>
        <dbReference type="ChEBI" id="CHEBI:58210"/>
    </ligand>
</feature>
<dbReference type="InterPro" id="IPR013785">
    <property type="entry name" value="Aldolase_TIM"/>
</dbReference>
<evidence type="ECO:0000256" key="5">
    <source>
        <dbReference type="ARBA" id="ARBA00073420"/>
    </source>
</evidence>
<dbReference type="InterPro" id="IPR000262">
    <property type="entry name" value="FMN-dep_DH"/>
</dbReference>
<evidence type="ECO:0000313" key="11">
    <source>
        <dbReference type="Proteomes" id="UP000777438"/>
    </source>
</evidence>
<dbReference type="InterPro" id="IPR012133">
    <property type="entry name" value="Alpha-hydoxy_acid_DH_FMN"/>
</dbReference>
<dbReference type="FunFam" id="3.20.20.70:FF:000056">
    <property type="entry name" value="hydroxyacid oxidase 2"/>
    <property type="match status" value="1"/>
</dbReference>
<dbReference type="InterPro" id="IPR008259">
    <property type="entry name" value="FMN_hydac_DH_AS"/>
</dbReference>
<proteinExistence type="inferred from homology"/>
<evidence type="ECO:0000256" key="2">
    <source>
        <dbReference type="ARBA" id="ARBA00004685"/>
    </source>
</evidence>
<dbReference type="PROSITE" id="PS00557">
    <property type="entry name" value="FMN_HYDROXY_ACID_DH_1"/>
    <property type="match status" value="1"/>
</dbReference>
<evidence type="ECO:0000313" key="10">
    <source>
        <dbReference type="EMBL" id="KAH6888191.1"/>
    </source>
</evidence>
<comment type="pathway">
    <text evidence="2">Mycotoxin biosynthesis.</text>
</comment>
<evidence type="ECO:0000256" key="7">
    <source>
        <dbReference type="PIRSR" id="PIRSR000138-1"/>
    </source>
</evidence>
<feature type="binding site" evidence="8">
    <location>
        <position position="33"/>
    </location>
    <ligand>
        <name>glyoxylate</name>
        <dbReference type="ChEBI" id="CHEBI:36655"/>
    </ligand>
</feature>